<protein>
    <recommendedName>
        <fullName evidence="2">DUF6533 domain-containing protein</fullName>
    </recommendedName>
</protein>
<sequence>MDTSRLFAQLLDYAKTQQNVKYTLRMLSRFRYPGTMLNCVHPGPRPYSPNTQSHQLYLLYVPSPSILGSSRWGVEAFHCLPEEVSLIWPGKWNLGKILYLASRYLAFVELIGPAPLFILSPDLSVGACQRIFAAGAALSVIEVTVSEAILFLRVYALGGTDRKLGAFLLALYLGIHGAVYACLYKFLNSIVYMPSPFPNLVSCLPIRANNHMLSVVFILLLVSELVILAITFWLCFTKHKSTNSPLVATFSRDGLSYFVLLSAVSTGNIVCNLVAPTGYIYLLSIPQMVLHSTLSTRMVLHVRRIGSGVYDTKGEVALASLGSDETERSLQSMRFAAAPQGKSRSSGHISSAAVTHTGFAV</sequence>
<feature type="transmembrane region" description="Helical" evidence="1">
    <location>
        <begin position="131"/>
        <end position="152"/>
    </location>
</feature>
<keyword evidence="4" id="KW-1185">Reference proteome</keyword>
<keyword evidence="1" id="KW-0472">Membrane</keyword>
<evidence type="ECO:0000259" key="2">
    <source>
        <dbReference type="Pfam" id="PF20151"/>
    </source>
</evidence>
<keyword evidence="1" id="KW-1133">Transmembrane helix</keyword>
<dbReference type="Proteomes" id="UP000541558">
    <property type="component" value="Unassembled WGS sequence"/>
</dbReference>
<evidence type="ECO:0000313" key="3">
    <source>
        <dbReference type="EMBL" id="KAF5324926.1"/>
    </source>
</evidence>
<dbReference type="EMBL" id="JAACJK010000164">
    <property type="protein sequence ID" value="KAF5324926.1"/>
    <property type="molecule type" value="Genomic_DNA"/>
</dbReference>
<comment type="caution">
    <text evidence="3">The sequence shown here is derived from an EMBL/GenBank/DDBJ whole genome shotgun (WGS) entry which is preliminary data.</text>
</comment>
<evidence type="ECO:0000256" key="1">
    <source>
        <dbReference type="SAM" id="Phobius"/>
    </source>
</evidence>
<dbReference type="InterPro" id="IPR045340">
    <property type="entry name" value="DUF6533"/>
</dbReference>
<dbReference type="Pfam" id="PF20151">
    <property type="entry name" value="DUF6533"/>
    <property type="match status" value="1"/>
</dbReference>
<gene>
    <name evidence="3" type="ORF">D9611_004115</name>
</gene>
<feature type="transmembrane region" description="Helical" evidence="1">
    <location>
        <begin position="97"/>
        <end position="119"/>
    </location>
</feature>
<keyword evidence="1" id="KW-0812">Transmembrane</keyword>
<dbReference type="OrthoDB" id="2645170at2759"/>
<dbReference type="AlphaFoldDB" id="A0A8H5F5Z7"/>
<name>A0A8H5F5Z7_9AGAR</name>
<feature type="transmembrane region" description="Helical" evidence="1">
    <location>
        <begin position="257"/>
        <end position="282"/>
    </location>
</feature>
<proteinExistence type="predicted"/>
<organism evidence="3 4">
    <name type="scientific">Ephemerocybe angulata</name>
    <dbReference type="NCBI Taxonomy" id="980116"/>
    <lineage>
        <taxon>Eukaryota</taxon>
        <taxon>Fungi</taxon>
        <taxon>Dikarya</taxon>
        <taxon>Basidiomycota</taxon>
        <taxon>Agaricomycotina</taxon>
        <taxon>Agaricomycetes</taxon>
        <taxon>Agaricomycetidae</taxon>
        <taxon>Agaricales</taxon>
        <taxon>Agaricineae</taxon>
        <taxon>Psathyrellaceae</taxon>
        <taxon>Ephemerocybe</taxon>
    </lineage>
</organism>
<evidence type="ECO:0000313" key="4">
    <source>
        <dbReference type="Proteomes" id="UP000541558"/>
    </source>
</evidence>
<reference evidence="3 4" key="1">
    <citation type="journal article" date="2020" name="ISME J.">
        <title>Uncovering the hidden diversity of litter-decomposition mechanisms in mushroom-forming fungi.</title>
        <authorList>
            <person name="Floudas D."/>
            <person name="Bentzer J."/>
            <person name="Ahren D."/>
            <person name="Johansson T."/>
            <person name="Persson P."/>
            <person name="Tunlid A."/>
        </authorList>
    </citation>
    <scope>NUCLEOTIDE SEQUENCE [LARGE SCALE GENOMIC DNA]</scope>
    <source>
        <strain evidence="3 4">CBS 175.51</strain>
    </source>
</reference>
<feature type="domain" description="DUF6533" evidence="2">
    <location>
        <begin position="75"/>
        <end position="108"/>
    </location>
</feature>
<feature type="transmembrane region" description="Helical" evidence="1">
    <location>
        <begin position="212"/>
        <end position="236"/>
    </location>
</feature>
<feature type="transmembrane region" description="Helical" evidence="1">
    <location>
        <begin position="164"/>
        <end position="187"/>
    </location>
</feature>
<accession>A0A8H5F5Z7</accession>